<proteinExistence type="predicted"/>
<dbReference type="Proteomes" id="UP000831701">
    <property type="component" value="Chromosome 6"/>
</dbReference>
<evidence type="ECO:0000313" key="2">
    <source>
        <dbReference type="Proteomes" id="UP000831701"/>
    </source>
</evidence>
<feature type="non-terminal residue" evidence="1">
    <location>
        <position position="396"/>
    </location>
</feature>
<name>A0ACB8WSR3_9TELE</name>
<accession>A0ACB8WSR3</accession>
<reference evidence="1" key="1">
    <citation type="submission" date="2022-04" db="EMBL/GenBank/DDBJ databases">
        <title>Jade perch genome.</title>
        <authorList>
            <person name="Chao B."/>
        </authorList>
    </citation>
    <scope>NUCLEOTIDE SEQUENCE</scope>
    <source>
        <strain evidence="1">CB-2022</strain>
    </source>
</reference>
<sequence length="396" mass="44297">MSECRVCRVATDSTWQDIQALNPRGFRSGLSGGISMDWSRLLQQNFLQHGNDTFKSSQKWPSGAALGFQEILTSFFLRCKELSLRVLRVMAHSLGLDPEVFLSTHRFIGSDENGTTLRSLYYPPVNSEKAKEGQLRCGEHSGLRQHHPAVRRRSGEFICVPTIPGAVLINIADLMQRWTTDVFVSVLHRVLLPPAGDSSTRQSLAFFVHPDDEALITCCDGSNKYPPVTAGAYLIKRLSDTFRHVIHLTHDNLQVRRRSGEFICVPTIPGAILINIADLMQRWTADVFVSVLHRVLRPPAGDSSTRQSLAFFVHPDDEALITCCDGSNKYPPVTAGAYLIKRLSDTFRHVIHLTHDNLQVRRRSGEFICVPTIPGAVLINIADLMQRWTADVFVSV</sequence>
<keyword evidence="2" id="KW-1185">Reference proteome</keyword>
<dbReference type="EMBL" id="CM041536">
    <property type="protein sequence ID" value="KAI3371067.1"/>
    <property type="molecule type" value="Genomic_DNA"/>
</dbReference>
<protein>
    <submittedName>
        <fullName evidence="1">Uncharacterized protein</fullName>
    </submittedName>
</protein>
<gene>
    <name evidence="1" type="ORF">L3Q82_023713</name>
</gene>
<comment type="caution">
    <text evidence="1">The sequence shown here is derived from an EMBL/GenBank/DDBJ whole genome shotgun (WGS) entry which is preliminary data.</text>
</comment>
<evidence type="ECO:0000313" key="1">
    <source>
        <dbReference type="EMBL" id="KAI3371067.1"/>
    </source>
</evidence>
<organism evidence="1 2">
    <name type="scientific">Scortum barcoo</name>
    <name type="common">barcoo grunter</name>
    <dbReference type="NCBI Taxonomy" id="214431"/>
    <lineage>
        <taxon>Eukaryota</taxon>
        <taxon>Metazoa</taxon>
        <taxon>Chordata</taxon>
        <taxon>Craniata</taxon>
        <taxon>Vertebrata</taxon>
        <taxon>Euteleostomi</taxon>
        <taxon>Actinopterygii</taxon>
        <taxon>Neopterygii</taxon>
        <taxon>Teleostei</taxon>
        <taxon>Neoteleostei</taxon>
        <taxon>Acanthomorphata</taxon>
        <taxon>Eupercaria</taxon>
        <taxon>Centrarchiformes</taxon>
        <taxon>Terapontoidei</taxon>
        <taxon>Terapontidae</taxon>
        <taxon>Scortum</taxon>
    </lineage>
</organism>